<feature type="transmembrane region" description="Helical" evidence="1">
    <location>
        <begin position="506"/>
        <end position="524"/>
    </location>
</feature>
<dbReference type="EMBL" id="CAUOFW020002981">
    <property type="protein sequence ID" value="CAK9157369.1"/>
    <property type="molecule type" value="Genomic_DNA"/>
</dbReference>
<reference evidence="2 3" key="1">
    <citation type="submission" date="2024-02" db="EMBL/GenBank/DDBJ databases">
        <authorList>
            <person name="Vignale AGUSTIN F."/>
            <person name="Sosa J E."/>
            <person name="Modenutti C."/>
        </authorList>
    </citation>
    <scope>NUCLEOTIDE SEQUENCE [LARGE SCALE GENOMIC DNA]</scope>
</reference>
<dbReference type="Proteomes" id="UP001642360">
    <property type="component" value="Unassembled WGS sequence"/>
</dbReference>
<evidence type="ECO:0000256" key="1">
    <source>
        <dbReference type="SAM" id="Phobius"/>
    </source>
</evidence>
<comment type="caution">
    <text evidence="2">The sequence shown here is derived from an EMBL/GenBank/DDBJ whole genome shotgun (WGS) entry which is preliminary data.</text>
</comment>
<evidence type="ECO:0000313" key="2">
    <source>
        <dbReference type="EMBL" id="CAK9157369.1"/>
    </source>
</evidence>
<keyword evidence="1" id="KW-0472">Membrane</keyword>
<evidence type="ECO:0000313" key="3">
    <source>
        <dbReference type="Proteomes" id="UP001642360"/>
    </source>
</evidence>
<feature type="transmembrane region" description="Helical" evidence="1">
    <location>
        <begin position="480"/>
        <end position="500"/>
    </location>
</feature>
<proteinExistence type="predicted"/>
<organism evidence="2 3">
    <name type="scientific">Ilex paraguariensis</name>
    <name type="common">yerba mate</name>
    <dbReference type="NCBI Taxonomy" id="185542"/>
    <lineage>
        <taxon>Eukaryota</taxon>
        <taxon>Viridiplantae</taxon>
        <taxon>Streptophyta</taxon>
        <taxon>Embryophyta</taxon>
        <taxon>Tracheophyta</taxon>
        <taxon>Spermatophyta</taxon>
        <taxon>Magnoliopsida</taxon>
        <taxon>eudicotyledons</taxon>
        <taxon>Gunneridae</taxon>
        <taxon>Pentapetalae</taxon>
        <taxon>asterids</taxon>
        <taxon>campanulids</taxon>
        <taxon>Aquifoliales</taxon>
        <taxon>Aquifoliaceae</taxon>
        <taxon>Ilex</taxon>
    </lineage>
</organism>
<accession>A0ABC8SJI2</accession>
<keyword evidence="1" id="KW-1133">Transmembrane helix</keyword>
<gene>
    <name evidence="2" type="ORF">ILEXP_LOCUS25917</name>
</gene>
<dbReference type="AlphaFoldDB" id="A0ABC8SJI2"/>
<name>A0ABC8SJI2_9AQUA</name>
<feature type="transmembrane region" description="Helical" evidence="1">
    <location>
        <begin position="449"/>
        <end position="468"/>
    </location>
</feature>
<protein>
    <submittedName>
        <fullName evidence="2">Uncharacterized protein</fullName>
    </submittedName>
</protein>
<keyword evidence="3" id="KW-1185">Reference proteome</keyword>
<sequence length="525" mass="57291">MAPRCSVCQVTGFDHPIFKGVYNCLCEVNSDLKVLGGNFMFSVHLFAVKLGLRMAGFPIGESKPMVMAREISPHLSDIRVKGIRKALLRMKVLAMISMKFDSNEIPPDWRSSDLSWSGRINASGDFSLELEGVSSTEVQKIDIPGYFLFNELCPKFHFRVLIQMLDDPEQYESVDWVLLADMFKKKLNAPELGISPGTSSSSEVVADYPPPRDGSVILDMPAETLRQSNFQKISPYSSEEEVSQGMGTARGDIMSIHLSRHRPWDPYTFSGYGKDSPVGVGLSARTGGSKLYEEFSESERLLTARAHLFYKEYLEPVMSTKNLEAPKLDIDPGTRSFMEKFGKRPVTVPVHCYEQTYTSFGGGNAETPEDVIKIPGKVILSFQSVAAEEHVIDFCEQMPETKKIIPVIRFSNEATDPPAKLNEIVIGITGQAAFSIMGYALTGSSSSPASYFVVGATAIGFICTLIALTLKGTKKPEARILGKVGAMAAACAVIVAMGMFLPANTIWTTGIAIACLIAVVAVALA</sequence>
<keyword evidence="1" id="KW-0812">Transmembrane</keyword>